<keyword evidence="2" id="KW-1185">Reference proteome</keyword>
<gene>
    <name evidence="1" type="primary">rsrA</name>
    <name evidence="1" type="ORF">MUN33_04800</name>
</gene>
<dbReference type="Proteomes" id="UP001139207">
    <property type="component" value="Unassembled WGS sequence"/>
</dbReference>
<dbReference type="EMBL" id="JALIEA010000011">
    <property type="protein sequence ID" value="MCJ7858037.1"/>
    <property type="molecule type" value="Genomic_DNA"/>
</dbReference>
<evidence type="ECO:0000313" key="2">
    <source>
        <dbReference type="Proteomes" id="UP001139207"/>
    </source>
</evidence>
<evidence type="ECO:0000313" key="1">
    <source>
        <dbReference type="EMBL" id="MCJ7858037.1"/>
    </source>
</evidence>
<protein>
    <submittedName>
        <fullName evidence="1">Mycothiol system anti-sigma-R factor</fullName>
    </submittedName>
</protein>
<dbReference type="NCBIfam" id="TIGR03988">
    <property type="entry name" value="antisig_RsrA"/>
    <property type="match status" value="1"/>
</dbReference>
<dbReference type="RefSeq" id="WP_244803752.1">
    <property type="nucleotide sequence ID" value="NZ_JALIEA010000011.1"/>
</dbReference>
<sequence>MSDNPGNMSHNPCSGTARSECDELVEVLYEYIDVKNGDCEGEQYRQVRARLERHVDECPSCLEALGIEQQVRELLRSRCCGRAPQELRGRIMTSLHATVTTSVRVRYSE</sequence>
<proteinExistence type="predicted"/>
<accession>A0A9X1WI53</accession>
<reference evidence="1" key="1">
    <citation type="submission" date="2022-04" db="EMBL/GenBank/DDBJ databases">
        <title>Corynebacterium kalidii LD5P10.</title>
        <authorList>
            <person name="Sun J.Q."/>
        </authorList>
    </citation>
    <scope>NUCLEOTIDE SEQUENCE</scope>
    <source>
        <strain evidence="1">LD5P10</strain>
    </source>
</reference>
<organism evidence="1 2">
    <name type="scientific">Corynebacterium kalidii</name>
    <dbReference type="NCBI Taxonomy" id="2931982"/>
    <lineage>
        <taxon>Bacteria</taxon>
        <taxon>Bacillati</taxon>
        <taxon>Actinomycetota</taxon>
        <taxon>Actinomycetes</taxon>
        <taxon>Mycobacteriales</taxon>
        <taxon>Corynebacteriaceae</taxon>
        <taxon>Corynebacterium</taxon>
    </lineage>
</organism>
<comment type="caution">
    <text evidence="1">The sequence shown here is derived from an EMBL/GenBank/DDBJ whole genome shotgun (WGS) entry which is preliminary data.</text>
</comment>
<name>A0A9X1WI53_9CORY</name>
<dbReference type="AlphaFoldDB" id="A0A9X1WI53"/>
<dbReference type="InterPro" id="IPR024020">
    <property type="entry name" value="Anit_sigma_mycothiol_RsrA"/>
</dbReference>